<dbReference type="PANTHER" id="PTHR35317">
    <property type="entry name" value="OS04G0629600 PROTEIN"/>
    <property type="match status" value="1"/>
</dbReference>
<sequence>MDVEAISSFSSITSPVFDGNKYQVWAICMEAYMEALDIWEAVEEDYEIPVLPENPTMVQIKYQKEKKTKKSKAKACLFASVSSTVFIRIMT</sequence>
<dbReference type="InterPro" id="IPR025314">
    <property type="entry name" value="DUF4219"/>
</dbReference>
<protein>
    <recommendedName>
        <fullName evidence="1">DUF4219 domain-containing protein</fullName>
    </recommendedName>
</protein>
<dbReference type="Pfam" id="PF13961">
    <property type="entry name" value="DUF4219"/>
    <property type="match status" value="1"/>
</dbReference>
<reference evidence="2" key="1">
    <citation type="submission" date="2020-06" db="EMBL/GenBank/DDBJ databases">
        <authorList>
            <person name="Li T."/>
            <person name="Hu X."/>
            <person name="Zhang T."/>
            <person name="Song X."/>
            <person name="Zhang H."/>
            <person name="Dai N."/>
            <person name="Sheng W."/>
            <person name="Hou X."/>
            <person name="Wei L."/>
        </authorList>
    </citation>
    <scope>NUCLEOTIDE SEQUENCE</scope>
    <source>
        <strain evidence="2">G02</strain>
        <tissue evidence="2">Leaf</tissue>
    </source>
</reference>
<dbReference type="PANTHER" id="PTHR35317:SF11">
    <property type="entry name" value="CCHC-TYPE DOMAIN-CONTAINING PROTEIN"/>
    <property type="match status" value="1"/>
</dbReference>
<feature type="domain" description="DUF4219" evidence="1">
    <location>
        <begin position="17"/>
        <end position="43"/>
    </location>
</feature>
<evidence type="ECO:0000259" key="1">
    <source>
        <dbReference type="Pfam" id="PF13961"/>
    </source>
</evidence>
<reference evidence="2" key="2">
    <citation type="journal article" date="2024" name="Plant">
        <title>Genomic evolution and insights into agronomic trait innovations of Sesamum species.</title>
        <authorList>
            <person name="Miao H."/>
            <person name="Wang L."/>
            <person name="Qu L."/>
            <person name="Liu H."/>
            <person name="Sun Y."/>
            <person name="Le M."/>
            <person name="Wang Q."/>
            <person name="Wei S."/>
            <person name="Zheng Y."/>
            <person name="Lin W."/>
            <person name="Duan Y."/>
            <person name="Cao H."/>
            <person name="Xiong S."/>
            <person name="Wang X."/>
            <person name="Wei L."/>
            <person name="Li C."/>
            <person name="Ma Q."/>
            <person name="Ju M."/>
            <person name="Zhao R."/>
            <person name="Li G."/>
            <person name="Mu C."/>
            <person name="Tian Q."/>
            <person name="Mei H."/>
            <person name="Zhang T."/>
            <person name="Gao T."/>
            <person name="Zhang H."/>
        </authorList>
    </citation>
    <scope>NUCLEOTIDE SEQUENCE</scope>
    <source>
        <strain evidence="2">G02</strain>
    </source>
</reference>
<gene>
    <name evidence="2" type="ORF">Sradi_1753800</name>
</gene>
<comment type="caution">
    <text evidence="2">The sequence shown here is derived from an EMBL/GenBank/DDBJ whole genome shotgun (WGS) entry which is preliminary data.</text>
</comment>
<organism evidence="2">
    <name type="scientific">Sesamum radiatum</name>
    <name type="common">Black benniseed</name>
    <dbReference type="NCBI Taxonomy" id="300843"/>
    <lineage>
        <taxon>Eukaryota</taxon>
        <taxon>Viridiplantae</taxon>
        <taxon>Streptophyta</taxon>
        <taxon>Embryophyta</taxon>
        <taxon>Tracheophyta</taxon>
        <taxon>Spermatophyta</taxon>
        <taxon>Magnoliopsida</taxon>
        <taxon>eudicotyledons</taxon>
        <taxon>Gunneridae</taxon>
        <taxon>Pentapetalae</taxon>
        <taxon>asterids</taxon>
        <taxon>lamiids</taxon>
        <taxon>Lamiales</taxon>
        <taxon>Pedaliaceae</taxon>
        <taxon>Sesamum</taxon>
    </lineage>
</organism>
<dbReference type="AlphaFoldDB" id="A0AAW2TUJ2"/>
<dbReference type="EMBL" id="JACGWJ010000007">
    <property type="protein sequence ID" value="KAL0408194.1"/>
    <property type="molecule type" value="Genomic_DNA"/>
</dbReference>
<evidence type="ECO:0000313" key="2">
    <source>
        <dbReference type="EMBL" id="KAL0408194.1"/>
    </source>
</evidence>
<name>A0AAW2TUJ2_SESRA</name>
<proteinExistence type="predicted"/>
<accession>A0AAW2TUJ2</accession>